<keyword evidence="3 6" id="KW-0349">Heme</keyword>
<dbReference type="Pfam" id="PF00067">
    <property type="entry name" value="p450"/>
    <property type="match status" value="1"/>
</dbReference>
<feature type="non-terminal residue" evidence="7">
    <location>
        <position position="1"/>
    </location>
</feature>
<dbReference type="InterPro" id="IPR050529">
    <property type="entry name" value="CYP450_sterol_14alpha_dmase"/>
</dbReference>
<protein>
    <submittedName>
        <fullName evidence="7">Cytochrome P450</fullName>
    </submittedName>
</protein>
<comment type="cofactor">
    <cofactor evidence="1 6">
        <name>heme</name>
        <dbReference type="ChEBI" id="CHEBI:30413"/>
    </cofactor>
</comment>
<organism evidence="7 8">
    <name type="scientific">Periconia macrospinosa</name>
    <dbReference type="NCBI Taxonomy" id="97972"/>
    <lineage>
        <taxon>Eukaryota</taxon>
        <taxon>Fungi</taxon>
        <taxon>Dikarya</taxon>
        <taxon>Ascomycota</taxon>
        <taxon>Pezizomycotina</taxon>
        <taxon>Dothideomycetes</taxon>
        <taxon>Pleosporomycetidae</taxon>
        <taxon>Pleosporales</taxon>
        <taxon>Massarineae</taxon>
        <taxon>Periconiaceae</taxon>
        <taxon>Periconia</taxon>
    </lineage>
</organism>
<evidence type="ECO:0000256" key="5">
    <source>
        <dbReference type="ARBA" id="ARBA00023004"/>
    </source>
</evidence>
<keyword evidence="8" id="KW-1185">Reference proteome</keyword>
<accession>A0A2V1D7H1</accession>
<evidence type="ECO:0000256" key="4">
    <source>
        <dbReference type="ARBA" id="ARBA00022723"/>
    </source>
</evidence>
<name>A0A2V1D7H1_9PLEO</name>
<dbReference type="GO" id="GO:0008395">
    <property type="term" value="F:steroid hydroxylase activity"/>
    <property type="evidence" value="ECO:0007669"/>
    <property type="project" value="TreeGrafter"/>
</dbReference>
<dbReference type="GO" id="GO:0020037">
    <property type="term" value="F:heme binding"/>
    <property type="evidence" value="ECO:0007669"/>
    <property type="project" value="InterPro"/>
</dbReference>
<evidence type="ECO:0000256" key="2">
    <source>
        <dbReference type="ARBA" id="ARBA00010617"/>
    </source>
</evidence>
<dbReference type="AlphaFoldDB" id="A0A2V1D7H1"/>
<evidence type="ECO:0000256" key="1">
    <source>
        <dbReference type="ARBA" id="ARBA00001971"/>
    </source>
</evidence>
<proteinExistence type="inferred from homology"/>
<keyword evidence="4 6" id="KW-0479">Metal-binding</keyword>
<dbReference type="SUPFAM" id="SSF48264">
    <property type="entry name" value="Cytochrome P450"/>
    <property type="match status" value="1"/>
</dbReference>
<evidence type="ECO:0000313" key="8">
    <source>
        <dbReference type="Proteomes" id="UP000244855"/>
    </source>
</evidence>
<dbReference type="PANTHER" id="PTHR24304:SF2">
    <property type="entry name" value="24-HYDROXYCHOLESTEROL 7-ALPHA-HYDROXYLASE"/>
    <property type="match status" value="1"/>
</dbReference>
<evidence type="ECO:0000256" key="6">
    <source>
        <dbReference type="PIRSR" id="PIRSR602403-1"/>
    </source>
</evidence>
<reference evidence="7 8" key="1">
    <citation type="journal article" date="2018" name="Sci. Rep.">
        <title>Comparative genomics provides insights into the lifestyle and reveals functional heterogeneity of dark septate endophytic fungi.</title>
        <authorList>
            <person name="Knapp D.G."/>
            <person name="Nemeth J.B."/>
            <person name="Barry K."/>
            <person name="Hainaut M."/>
            <person name="Henrissat B."/>
            <person name="Johnson J."/>
            <person name="Kuo A."/>
            <person name="Lim J.H.P."/>
            <person name="Lipzen A."/>
            <person name="Nolan M."/>
            <person name="Ohm R.A."/>
            <person name="Tamas L."/>
            <person name="Grigoriev I.V."/>
            <person name="Spatafora J.W."/>
            <person name="Nagy L.G."/>
            <person name="Kovacs G.M."/>
        </authorList>
    </citation>
    <scope>NUCLEOTIDE SEQUENCE [LARGE SCALE GENOMIC DNA]</scope>
    <source>
        <strain evidence="7 8">DSE2036</strain>
    </source>
</reference>
<dbReference type="Proteomes" id="UP000244855">
    <property type="component" value="Unassembled WGS sequence"/>
</dbReference>
<dbReference type="GO" id="GO:0005506">
    <property type="term" value="F:iron ion binding"/>
    <property type="evidence" value="ECO:0007669"/>
    <property type="project" value="InterPro"/>
</dbReference>
<comment type="similarity">
    <text evidence="2">Belongs to the cytochrome P450 family.</text>
</comment>
<dbReference type="PRINTS" id="PR00465">
    <property type="entry name" value="EP450IV"/>
</dbReference>
<dbReference type="OrthoDB" id="3366823at2759"/>
<dbReference type="PANTHER" id="PTHR24304">
    <property type="entry name" value="CYTOCHROME P450 FAMILY 7"/>
    <property type="match status" value="1"/>
</dbReference>
<gene>
    <name evidence="7" type="ORF">DM02DRAFT_469393</name>
</gene>
<feature type="non-terminal residue" evidence="7">
    <location>
        <position position="488"/>
    </location>
</feature>
<dbReference type="STRING" id="97972.A0A2V1D7H1"/>
<dbReference type="InterPro" id="IPR002403">
    <property type="entry name" value="Cyt_P450_E_grp-IV"/>
</dbReference>
<keyword evidence="5 6" id="KW-0408">Iron</keyword>
<dbReference type="EMBL" id="KZ805553">
    <property type="protein sequence ID" value="PVH94040.1"/>
    <property type="molecule type" value="Genomic_DNA"/>
</dbReference>
<evidence type="ECO:0000256" key="3">
    <source>
        <dbReference type="ARBA" id="ARBA00022617"/>
    </source>
</evidence>
<dbReference type="InterPro" id="IPR036396">
    <property type="entry name" value="Cyt_P450_sf"/>
</dbReference>
<evidence type="ECO:0000313" key="7">
    <source>
        <dbReference type="EMBL" id="PVH94040.1"/>
    </source>
</evidence>
<dbReference type="GO" id="GO:0016705">
    <property type="term" value="F:oxidoreductase activity, acting on paired donors, with incorporation or reduction of molecular oxygen"/>
    <property type="evidence" value="ECO:0007669"/>
    <property type="project" value="InterPro"/>
</dbReference>
<sequence>PFIGHTGSFALGGNKMAAAFLNKVKSDAVVRVKGIGFDFAIPSGPYLIRKALVSSNHLDWNITVSAMLGKLFGGSKRLCDAIKVDNSGISPNPYPGSQVHPGRRMGRNQHIFFNDAFSKKSMDEIVPRFVANLYLQCLSFSIGTRWVEMDDLFSFVYDLAFPCAVKSFYGESILKINPGLQANFLAFENYAPFLASGMPTWLKPNAMRVRSKCHTAMKKWRADAMRRSVEDPESESAAWDPAWGLGALRRRNKLREATDGLYDEDAHAASDLATIWAFTTNVIPASFWFLFEILNSKQLLERARTDIESSKTATGSIDPTKMVNAPLLQSIYAEVLRLHTASLLSRTSKQEHRLDGWIIPKSQAVMISTQVEHRSQYWNTVDSNTGTHHPPSAFFAERFLVKDESGNEKFSLDGKQGRWIPYGMGEHMCPGRNFAKFEMMLVFAVVMDKFEIELRSPEGWTPDDDLKRYGFGALMPKQKVGFRIRERV</sequence>
<feature type="binding site" description="axial binding residue" evidence="6">
    <location>
        <position position="429"/>
    </location>
    <ligand>
        <name>heme</name>
        <dbReference type="ChEBI" id="CHEBI:30413"/>
    </ligand>
    <ligandPart>
        <name>Fe</name>
        <dbReference type="ChEBI" id="CHEBI:18248"/>
    </ligandPart>
</feature>
<dbReference type="InterPro" id="IPR001128">
    <property type="entry name" value="Cyt_P450"/>
</dbReference>
<dbReference type="Gene3D" id="1.10.630.10">
    <property type="entry name" value="Cytochrome P450"/>
    <property type="match status" value="1"/>
</dbReference>